<evidence type="ECO:0000313" key="1">
    <source>
        <dbReference type="EMBL" id="NYI04077.1"/>
    </source>
</evidence>
<sequence length="162" mass="17126">MHTQSPAAGSRPLPIGYWLRRADALLTRSLERTLQPHGLDRFGWQVLNLLCGTAASEERLRAALADFGGPGELTATLAELRRRGWIGPGRPEVAGAPGTVWAPTDTGRSVHRLVAAAVRESRAAATAGVDPGDYATALAVLERLCGNLGDDGPDPLVDARET</sequence>
<dbReference type="AlphaFoldDB" id="A0A852ZRH1"/>
<gene>
    <name evidence="1" type="ORF">FHU37_001020</name>
</gene>
<protein>
    <recommendedName>
        <fullName evidence="3">MarR family transcriptional regulator</fullName>
    </recommendedName>
</protein>
<reference evidence="1 2" key="1">
    <citation type="submission" date="2020-07" db="EMBL/GenBank/DDBJ databases">
        <title>Sequencing the genomes of 1000 actinobacteria strains.</title>
        <authorList>
            <person name="Klenk H.-P."/>
        </authorList>
    </citation>
    <scope>NUCLEOTIDE SEQUENCE [LARGE SCALE GENOMIC DNA]</scope>
    <source>
        <strain evidence="1 2">DSM 42178</strain>
    </source>
</reference>
<evidence type="ECO:0000313" key="2">
    <source>
        <dbReference type="Proteomes" id="UP000567795"/>
    </source>
</evidence>
<dbReference type="Gene3D" id="1.10.10.10">
    <property type="entry name" value="Winged helix-like DNA-binding domain superfamily/Winged helix DNA-binding domain"/>
    <property type="match status" value="1"/>
</dbReference>
<dbReference type="Proteomes" id="UP000567795">
    <property type="component" value="Unassembled WGS sequence"/>
</dbReference>
<dbReference type="InterPro" id="IPR036390">
    <property type="entry name" value="WH_DNA-bd_sf"/>
</dbReference>
<comment type="caution">
    <text evidence="1">The sequence shown here is derived from an EMBL/GenBank/DDBJ whole genome shotgun (WGS) entry which is preliminary data.</text>
</comment>
<dbReference type="RefSeq" id="WP_179813039.1">
    <property type="nucleotide sequence ID" value="NZ_JACBZD010000001.1"/>
</dbReference>
<accession>A0A852ZRH1</accession>
<dbReference type="InterPro" id="IPR036388">
    <property type="entry name" value="WH-like_DNA-bd_sf"/>
</dbReference>
<proteinExistence type="predicted"/>
<keyword evidence="2" id="KW-1185">Reference proteome</keyword>
<dbReference type="SUPFAM" id="SSF46785">
    <property type="entry name" value="Winged helix' DNA-binding domain"/>
    <property type="match status" value="1"/>
</dbReference>
<evidence type="ECO:0008006" key="3">
    <source>
        <dbReference type="Google" id="ProtNLM"/>
    </source>
</evidence>
<dbReference type="EMBL" id="JACBZD010000001">
    <property type="protein sequence ID" value="NYI04077.1"/>
    <property type="molecule type" value="Genomic_DNA"/>
</dbReference>
<organism evidence="1 2">
    <name type="scientific">Allostreptomyces psammosilenae</name>
    <dbReference type="NCBI Taxonomy" id="1892865"/>
    <lineage>
        <taxon>Bacteria</taxon>
        <taxon>Bacillati</taxon>
        <taxon>Actinomycetota</taxon>
        <taxon>Actinomycetes</taxon>
        <taxon>Kitasatosporales</taxon>
        <taxon>Streptomycetaceae</taxon>
        <taxon>Allostreptomyces</taxon>
    </lineage>
</organism>
<name>A0A852ZRH1_9ACTN</name>